<name>A0A8D2JKR2_VARKO</name>
<reference evidence="3" key="1">
    <citation type="submission" date="2025-08" db="UniProtKB">
        <authorList>
            <consortium name="Ensembl"/>
        </authorList>
    </citation>
    <scope>IDENTIFICATION</scope>
</reference>
<feature type="domain" description="Putative WW-binding" evidence="2">
    <location>
        <begin position="6"/>
        <end position="35"/>
    </location>
</feature>
<dbReference type="Ensembl" id="ENSVKKT00000011934.1">
    <property type="protein sequence ID" value="ENSVKKP00000011655.1"/>
    <property type="gene ID" value="ENSVKKG00000008117.1"/>
</dbReference>
<sequence length="88" mass="9586">TRDSASEFSSFLFWRTPLPSIEEDLRGLLVRAPPDTGSYTEEDGGDGAGRREPPAALLPEPKGLEPTRTPGEWRPRSGISSQERGSGF</sequence>
<dbReference type="Proteomes" id="UP000694545">
    <property type="component" value="Unplaced"/>
</dbReference>
<accession>A0A8D2JKR2</accession>
<evidence type="ECO:0000313" key="4">
    <source>
        <dbReference type="Proteomes" id="UP000694545"/>
    </source>
</evidence>
<keyword evidence="4" id="KW-1185">Reference proteome</keyword>
<evidence type="ECO:0000313" key="3">
    <source>
        <dbReference type="Ensembl" id="ENSVKKP00000011655.1"/>
    </source>
</evidence>
<feature type="region of interest" description="Disordered" evidence="1">
    <location>
        <begin position="27"/>
        <end position="88"/>
    </location>
</feature>
<evidence type="ECO:0000259" key="2">
    <source>
        <dbReference type="Pfam" id="PF15017"/>
    </source>
</evidence>
<dbReference type="InterPro" id="IPR033461">
    <property type="entry name" value="WRNPLPNID"/>
</dbReference>
<organism evidence="3 4">
    <name type="scientific">Varanus komodoensis</name>
    <name type="common">Komodo dragon</name>
    <dbReference type="NCBI Taxonomy" id="61221"/>
    <lineage>
        <taxon>Eukaryota</taxon>
        <taxon>Metazoa</taxon>
        <taxon>Chordata</taxon>
        <taxon>Craniata</taxon>
        <taxon>Vertebrata</taxon>
        <taxon>Euteleostomi</taxon>
        <taxon>Lepidosauria</taxon>
        <taxon>Squamata</taxon>
        <taxon>Bifurcata</taxon>
        <taxon>Unidentata</taxon>
        <taxon>Episquamata</taxon>
        <taxon>Toxicofera</taxon>
        <taxon>Anguimorpha</taxon>
        <taxon>Paleoanguimorpha</taxon>
        <taxon>Varanoidea</taxon>
        <taxon>Varanidae</taxon>
        <taxon>Varanus</taxon>
    </lineage>
</organism>
<feature type="compositionally biased region" description="Polar residues" evidence="1">
    <location>
        <begin position="78"/>
        <end position="88"/>
    </location>
</feature>
<protein>
    <recommendedName>
        <fullName evidence="2">Putative WW-binding domain-containing protein</fullName>
    </recommendedName>
</protein>
<evidence type="ECO:0000256" key="1">
    <source>
        <dbReference type="SAM" id="MobiDB-lite"/>
    </source>
</evidence>
<reference evidence="3" key="2">
    <citation type="submission" date="2025-09" db="UniProtKB">
        <authorList>
            <consortium name="Ensembl"/>
        </authorList>
    </citation>
    <scope>IDENTIFICATION</scope>
</reference>
<dbReference type="Pfam" id="PF15017">
    <property type="entry name" value="WRNPLPNID"/>
    <property type="match status" value="1"/>
</dbReference>
<dbReference type="AlphaFoldDB" id="A0A8D2JKR2"/>
<proteinExistence type="predicted"/>